<feature type="chain" id="PRO_5011525972" evidence="3">
    <location>
        <begin position="20"/>
        <end position="563"/>
    </location>
</feature>
<organism evidence="5 6">
    <name type="scientific">Pedobacter rhizosphaerae</name>
    <dbReference type="NCBI Taxonomy" id="390241"/>
    <lineage>
        <taxon>Bacteria</taxon>
        <taxon>Pseudomonadati</taxon>
        <taxon>Bacteroidota</taxon>
        <taxon>Sphingobacteriia</taxon>
        <taxon>Sphingobacteriales</taxon>
        <taxon>Sphingobacteriaceae</taxon>
        <taxon>Pedobacter</taxon>
    </lineage>
</organism>
<dbReference type="EMBL" id="FOGG01000022">
    <property type="protein sequence ID" value="SER95788.1"/>
    <property type="molecule type" value="Genomic_DNA"/>
</dbReference>
<evidence type="ECO:0000256" key="1">
    <source>
        <dbReference type="ARBA" id="ARBA00008779"/>
    </source>
</evidence>
<keyword evidence="2" id="KW-0378">Hydrolase</keyword>
<evidence type="ECO:0000259" key="4">
    <source>
        <dbReference type="Pfam" id="PF00884"/>
    </source>
</evidence>
<dbReference type="InterPro" id="IPR024607">
    <property type="entry name" value="Sulfatase_CS"/>
</dbReference>
<sequence>MKKIIIAAFFSVFTLITYAQQAPNIIYILVDDMGYGDLGVLFQNQRKLSGNRSLPYQVSPHLDEMAAQGAILTQQYANAPVCAPSRASLLTGVNQGNAQVRDNQFDKALENNHTLATVMKQAGYRTAAIGKWGLQGDDEKQSPNWPAHPLKRGFDHYFGYMRHADGHEHYPVEGIYRGKKEIWENYKEVSKDFARCYTTDLWTAKAKDWIIKAEEQDRARPFFMYLAYDAPHAVLELPTQAYPPGGGIDGGLKWMGTAGNMINTASGTVDNYIHPDYVHATYDDDQNAATPEVPWPDTYKRYATAVRRIDDAVGDLLKLLKDLKIDNNTLVVFSSDNGPSMESYLPKEYAANLPTFFDSYGPFDGIKRDCWEGGMRMPVIVQWKKHIPGGKIVATPSMLSDWLPTFADAAKLPIPARADGVSLLPTLLGKGNQQESMVYTEYFEGGNTPKFNSFELGRQGRKRGQMQMIRFGNLVGVRYNIKSADDNFEIYDVVKDPKESVDLAKLAHYINTQQQMKDRVLQLRTPDKEARRPYDTTAIPALRLEKCLRRVLNGAFIKVIFPG</sequence>
<comment type="similarity">
    <text evidence="1">Belongs to the sulfatase family.</text>
</comment>
<dbReference type="PROSITE" id="PS00523">
    <property type="entry name" value="SULFATASE_1"/>
    <property type="match status" value="1"/>
</dbReference>
<dbReference type="Pfam" id="PF00884">
    <property type="entry name" value="Sulfatase"/>
    <property type="match status" value="1"/>
</dbReference>
<dbReference type="Gene3D" id="3.40.720.10">
    <property type="entry name" value="Alkaline Phosphatase, subunit A"/>
    <property type="match status" value="1"/>
</dbReference>
<keyword evidence="6" id="KW-1185">Reference proteome</keyword>
<reference evidence="6" key="1">
    <citation type="submission" date="2016-10" db="EMBL/GenBank/DDBJ databases">
        <authorList>
            <person name="Varghese N."/>
            <person name="Submissions S."/>
        </authorList>
    </citation>
    <scope>NUCLEOTIDE SEQUENCE [LARGE SCALE GENOMIC DNA]</scope>
    <source>
        <strain evidence="6">DSM 18610</strain>
    </source>
</reference>
<dbReference type="InterPro" id="IPR000917">
    <property type="entry name" value="Sulfatase_N"/>
</dbReference>
<evidence type="ECO:0000256" key="2">
    <source>
        <dbReference type="ARBA" id="ARBA00022801"/>
    </source>
</evidence>
<proteinExistence type="inferred from homology"/>
<dbReference type="Proteomes" id="UP000199572">
    <property type="component" value="Unassembled WGS sequence"/>
</dbReference>
<dbReference type="PANTHER" id="PTHR43751:SF3">
    <property type="entry name" value="SULFATASE N-TERMINAL DOMAIN-CONTAINING PROTEIN"/>
    <property type="match status" value="1"/>
</dbReference>
<dbReference type="STRING" id="390241.SAMN04488023_12238"/>
<dbReference type="AlphaFoldDB" id="A0A1H9TFA5"/>
<evidence type="ECO:0000313" key="5">
    <source>
        <dbReference type="EMBL" id="SER95788.1"/>
    </source>
</evidence>
<dbReference type="RefSeq" id="WP_090886312.1">
    <property type="nucleotide sequence ID" value="NZ_FOGG01000022.1"/>
</dbReference>
<dbReference type="InterPro" id="IPR052701">
    <property type="entry name" value="GAG_Ulvan_Degrading_Sulfatases"/>
</dbReference>
<feature type="domain" description="Sulfatase N-terminal" evidence="4">
    <location>
        <begin position="23"/>
        <end position="410"/>
    </location>
</feature>
<dbReference type="OrthoDB" id="9764377at2"/>
<dbReference type="PANTHER" id="PTHR43751">
    <property type="entry name" value="SULFATASE"/>
    <property type="match status" value="1"/>
</dbReference>
<dbReference type="GO" id="GO:0016787">
    <property type="term" value="F:hydrolase activity"/>
    <property type="evidence" value="ECO:0007669"/>
    <property type="project" value="UniProtKB-KW"/>
</dbReference>
<feature type="signal peptide" evidence="3">
    <location>
        <begin position="1"/>
        <end position="19"/>
    </location>
</feature>
<accession>A0A1H9TFA5</accession>
<evidence type="ECO:0000313" key="6">
    <source>
        <dbReference type="Proteomes" id="UP000199572"/>
    </source>
</evidence>
<dbReference type="InterPro" id="IPR017850">
    <property type="entry name" value="Alkaline_phosphatase_core_sf"/>
</dbReference>
<keyword evidence="3" id="KW-0732">Signal</keyword>
<name>A0A1H9TFA5_9SPHI</name>
<dbReference type="SUPFAM" id="SSF53649">
    <property type="entry name" value="Alkaline phosphatase-like"/>
    <property type="match status" value="1"/>
</dbReference>
<protein>
    <submittedName>
        <fullName evidence="5">Arylsulfatase A</fullName>
    </submittedName>
</protein>
<evidence type="ECO:0000256" key="3">
    <source>
        <dbReference type="SAM" id="SignalP"/>
    </source>
</evidence>
<gene>
    <name evidence="5" type="ORF">SAMN04488023_12238</name>
</gene>